<keyword evidence="2" id="KW-0808">Transferase</keyword>
<dbReference type="Gene3D" id="1.20.120.1760">
    <property type="match status" value="1"/>
</dbReference>
<feature type="transmembrane region" description="Helical" evidence="1">
    <location>
        <begin position="123"/>
        <end position="141"/>
    </location>
</feature>
<evidence type="ECO:0000313" key="2">
    <source>
        <dbReference type="EMBL" id="RAV21656.1"/>
    </source>
</evidence>
<proteinExistence type="predicted"/>
<dbReference type="AlphaFoldDB" id="A0A329MQU3"/>
<dbReference type="EMBL" id="QMFB01000004">
    <property type="protein sequence ID" value="RAV21656.1"/>
    <property type="molecule type" value="Genomic_DNA"/>
</dbReference>
<keyword evidence="3" id="KW-1185">Reference proteome</keyword>
<keyword evidence="1" id="KW-0472">Membrane</keyword>
<feature type="transmembrane region" description="Helical" evidence="1">
    <location>
        <begin position="66"/>
        <end position="87"/>
    </location>
</feature>
<keyword evidence="1" id="KW-1133">Transmembrane helix</keyword>
<evidence type="ECO:0000256" key="1">
    <source>
        <dbReference type="SAM" id="Phobius"/>
    </source>
</evidence>
<protein>
    <submittedName>
        <fullName evidence="2">CDP-diacylglycerol--serine O-phosphatidyltransferase</fullName>
    </submittedName>
</protein>
<feature type="transmembrane region" description="Helical" evidence="1">
    <location>
        <begin position="147"/>
        <end position="164"/>
    </location>
</feature>
<keyword evidence="1" id="KW-0812">Transmembrane</keyword>
<dbReference type="GO" id="GO:0016740">
    <property type="term" value="F:transferase activity"/>
    <property type="evidence" value="ECO:0007669"/>
    <property type="project" value="UniProtKB-KW"/>
</dbReference>
<organism evidence="2 3">
    <name type="scientific">Paenibacillus contaminans</name>
    <dbReference type="NCBI Taxonomy" id="450362"/>
    <lineage>
        <taxon>Bacteria</taxon>
        <taxon>Bacillati</taxon>
        <taxon>Bacillota</taxon>
        <taxon>Bacilli</taxon>
        <taxon>Bacillales</taxon>
        <taxon>Paenibacillaceae</taxon>
        <taxon>Paenibacillus</taxon>
    </lineage>
</organism>
<name>A0A329MQU3_9BACL</name>
<accession>A0A329MQU3</accession>
<gene>
    <name evidence="2" type="ORF">DQG23_10415</name>
</gene>
<dbReference type="Proteomes" id="UP000250369">
    <property type="component" value="Unassembled WGS sequence"/>
</dbReference>
<sequence length="183" mass="19660">MAMSGKLIPVWLTAACLGAGMVSLLFTFHGQPFQAALSVLVAALLNVISGLFALRREPSNIFCKELRSLCELISFGAAPSFLVYAGILQELRTAGILLMALFLICGALALARFNVSPYMPRYHTGLPITGAGCILSVFALWSPEPYLQEEAIALIVLLSCLMVSKIKFPAVVRPGLQAESRNS</sequence>
<comment type="caution">
    <text evidence="2">The sequence shown here is derived from an EMBL/GenBank/DDBJ whole genome shotgun (WGS) entry which is preliminary data.</text>
</comment>
<dbReference type="InterPro" id="IPR043130">
    <property type="entry name" value="CDP-OH_PTrfase_TM_dom"/>
</dbReference>
<evidence type="ECO:0000313" key="3">
    <source>
        <dbReference type="Proteomes" id="UP000250369"/>
    </source>
</evidence>
<feature type="transmembrane region" description="Helical" evidence="1">
    <location>
        <begin position="7"/>
        <end position="29"/>
    </location>
</feature>
<reference evidence="2 3" key="1">
    <citation type="journal article" date="2009" name="Int. J. Syst. Evol. Microbiol.">
        <title>Paenibacillus contaminans sp. nov., isolated from a contaminated laboratory plate.</title>
        <authorList>
            <person name="Chou J.H."/>
            <person name="Lee J.H."/>
            <person name="Lin M.C."/>
            <person name="Chang P.S."/>
            <person name="Arun A.B."/>
            <person name="Young C.C."/>
            <person name="Chen W.M."/>
        </authorList>
    </citation>
    <scope>NUCLEOTIDE SEQUENCE [LARGE SCALE GENOMIC DNA]</scope>
    <source>
        <strain evidence="2 3">CKOBP-6</strain>
    </source>
</reference>
<feature type="transmembrane region" description="Helical" evidence="1">
    <location>
        <begin position="35"/>
        <end position="54"/>
    </location>
</feature>
<feature type="transmembrane region" description="Helical" evidence="1">
    <location>
        <begin position="93"/>
        <end position="111"/>
    </location>
</feature>